<proteinExistence type="predicted"/>
<dbReference type="Proteomes" id="UP000469523">
    <property type="component" value="Unassembled WGS sequence"/>
</dbReference>
<keyword evidence="1" id="KW-0472">Membrane</keyword>
<comment type="caution">
    <text evidence="2">The sequence shown here is derived from an EMBL/GenBank/DDBJ whole genome shotgun (WGS) entry which is preliminary data.</text>
</comment>
<feature type="transmembrane region" description="Helical" evidence="1">
    <location>
        <begin position="21"/>
        <end position="39"/>
    </location>
</feature>
<name>A0A6N7XFL7_9FIRM</name>
<accession>A0A6N7XFL7</accession>
<evidence type="ECO:0000256" key="1">
    <source>
        <dbReference type="SAM" id="Phobius"/>
    </source>
</evidence>
<feature type="transmembrane region" description="Helical" evidence="1">
    <location>
        <begin position="45"/>
        <end position="63"/>
    </location>
</feature>
<organism evidence="2 3">
    <name type="scientific">Tissierella pigra</name>
    <dbReference type="NCBI Taxonomy" id="2607614"/>
    <lineage>
        <taxon>Bacteria</taxon>
        <taxon>Bacillati</taxon>
        <taxon>Bacillota</taxon>
        <taxon>Tissierellia</taxon>
        <taxon>Tissierellales</taxon>
        <taxon>Tissierellaceae</taxon>
        <taxon>Tissierella</taxon>
    </lineage>
</organism>
<keyword evidence="3" id="KW-1185">Reference proteome</keyword>
<evidence type="ECO:0000313" key="2">
    <source>
        <dbReference type="EMBL" id="MSU00779.1"/>
    </source>
</evidence>
<gene>
    <name evidence="2" type="ORF">FYJ83_04765</name>
</gene>
<dbReference type="RefSeq" id="WP_154439198.1">
    <property type="nucleotide sequence ID" value="NZ_VUNQ01000007.1"/>
</dbReference>
<feature type="transmembrane region" description="Helical" evidence="1">
    <location>
        <begin position="98"/>
        <end position="117"/>
    </location>
</feature>
<keyword evidence="1" id="KW-0812">Transmembrane</keyword>
<dbReference type="EMBL" id="VUNQ01000007">
    <property type="protein sequence ID" value="MSU00779.1"/>
    <property type="molecule type" value="Genomic_DNA"/>
</dbReference>
<evidence type="ECO:0008006" key="4">
    <source>
        <dbReference type="Google" id="ProtNLM"/>
    </source>
</evidence>
<keyword evidence="1" id="KW-1133">Transmembrane helix</keyword>
<sequence>MQRREKRKFIKEGIVGYIQKIIIAVIIVLMIAFIISLLTDANFKKVLGFSALITLTIGIFSTYGSNSAIRQSGYIFIREQSGGANAAKRNFELRNDSYRFFISTGITAGILYIIYLLI</sequence>
<evidence type="ECO:0000313" key="3">
    <source>
        <dbReference type="Proteomes" id="UP000469523"/>
    </source>
</evidence>
<dbReference type="AlphaFoldDB" id="A0A6N7XFL7"/>
<reference evidence="2 3" key="1">
    <citation type="submission" date="2019-09" db="EMBL/GenBank/DDBJ databases">
        <title>In-depth cultivation of the pig gut microbiome towards novel bacterial diversity and tailored functional studies.</title>
        <authorList>
            <person name="Wylensek D."/>
            <person name="Hitch T.C.A."/>
            <person name="Clavel T."/>
        </authorList>
    </citation>
    <scope>NUCLEOTIDE SEQUENCE [LARGE SCALE GENOMIC DNA]</scope>
    <source>
        <strain evidence="2 3">WCA3-693-APC-4?</strain>
    </source>
</reference>
<protein>
    <recommendedName>
        <fullName evidence="4">DUF3899 domain-containing protein</fullName>
    </recommendedName>
</protein>